<feature type="transmembrane region" description="Helical" evidence="2">
    <location>
        <begin position="264"/>
        <end position="283"/>
    </location>
</feature>
<dbReference type="GO" id="GO:0020037">
    <property type="term" value="F:heme binding"/>
    <property type="evidence" value="ECO:0007669"/>
    <property type="project" value="InterPro"/>
</dbReference>
<feature type="transmembrane region" description="Helical" evidence="2">
    <location>
        <begin position="402"/>
        <end position="423"/>
    </location>
</feature>
<feature type="region of interest" description="Disordered" evidence="1">
    <location>
        <begin position="1"/>
        <end position="22"/>
    </location>
</feature>
<feature type="transmembrane region" description="Helical" evidence="2">
    <location>
        <begin position="363"/>
        <end position="381"/>
    </location>
</feature>
<organism evidence="3 4">
    <name type="scientific">Comamonas flocculans</name>
    <dbReference type="NCBI Taxonomy" id="2597701"/>
    <lineage>
        <taxon>Bacteria</taxon>
        <taxon>Pseudomonadati</taxon>
        <taxon>Pseudomonadota</taxon>
        <taxon>Betaproteobacteria</taxon>
        <taxon>Burkholderiales</taxon>
        <taxon>Comamonadaceae</taxon>
        <taxon>Comamonas</taxon>
    </lineage>
</organism>
<dbReference type="KEGG" id="cof:FOZ74_09930"/>
<feature type="transmembrane region" description="Helical" evidence="2">
    <location>
        <begin position="113"/>
        <end position="133"/>
    </location>
</feature>
<feature type="transmembrane region" description="Helical" evidence="2">
    <location>
        <begin position="43"/>
        <end position="63"/>
    </location>
</feature>
<dbReference type="GO" id="GO:0004129">
    <property type="term" value="F:cytochrome-c oxidase activity"/>
    <property type="evidence" value="ECO:0007669"/>
    <property type="project" value="InterPro"/>
</dbReference>
<evidence type="ECO:0000256" key="2">
    <source>
        <dbReference type="SAM" id="Phobius"/>
    </source>
</evidence>
<evidence type="ECO:0000313" key="3">
    <source>
        <dbReference type="EMBL" id="QEA13323.1"/>
    </source>
</evidence>
<keyword evidence="2" id="KW-1133">Transmembrane helix</keyword>
<dbReference type="GO" id="GO:0016020">
    <property type="term" value="C:membrane"/>
    <property type="evidence" value="ECO:0007669"/>
    <property type="project" value="InterPro"/>
</dbReference>
<feature type="transmembrane region" description="Helical" evidence="2">
    <location>
        <begin position="83"/>
        <end position="106"/>
    </location>
</feature>
<reference evidence="3 4" key="1">
    <citation type="submission" date="2019-07" db="EMBL/GenBank/DDBJ databases">
        <title>Complete genome sequence of Comamonas sp. NLF 7-7 isolated from livestock.</title>
        <authorList>
            <person name="Kim D.H."/>
            <person name="Kim J.G."/>
        </authorList>
    </citation>
    <scope>NUCLEOTIDE SEQUENCE [LARGE SCALE GENOMIC DNA]</scope>
    <source>
        <strain evidence="3 4">NLF 7-7</strain>
    </source>
</reference>
<keyword evidence="2" id="KW-0472">Membrane</keyword>
<feature type="compositionally biased region" description="Low complexity" evidence="1">
    <location>
        <begin position="13"/>
        <end position="22"/>
    </location>
</feature>
<dbReference type="SUPFAM" id="SSF81442">
    <property type="entry name" value="Cytochrome c oxidase subunit I-like"/>
    <property type="match status" value="1"/>
</dbReference>
<dbReference type="AlphaFoldDB" id="A0A5B8RW15"/>
<feature type="transmembrane region" description="Helical" evidence="2">
    <location>
        <begin position="191"/>
        <end position="214"/>
    </location>
</feature>
<dbReference type="EMBL" id="CP042344">
    <property type="protein sequence ID" value="QEA13323.1"/>
    <property type="molecule type" value="Genomic_DNA"/>
</dbReference>
<sequence length="476" mass="50737">MNTTLLGRRETARAAAPPMPARSGADYQLHIGQDARVRLARGWLWLALAALIGSGVFSVLLVASRTPGVNEWLPTANFFHVALVLHVDLSVMVWFVAMAGMLWSLYGRTNAQAAGWLGLWVTGAGTLAMALAPFLDPGEPVMSNYIPVLQSRLFLFGLVVFAAGTLLLVLRSLNTAPRLGLHYDGHGALHFGLSAAAVSAAVALLAFGWSWVVLQTDLDAKTYYEILFWGGGHALQFTWTLLMLVAWLWLASACGARILLTPRVVVLLFLLALVGVFITPYAYVSHDISSVEHRALLTWAMRLGGGPAILPLGLAVVLGMATTRLHDTALRPLRAALLSSIVLFAAGGVIGIFINGSNVRIPAHYHGCIVGVTLALMGAVYRVLPSMGYQAPQGRTATWQPWLYGIGQLMHIVGLVWSGGYGVQRKVAGSEQVLRSAAEVAGMGLMGLGGLVAIIGGLLFVVVVLQAMRAPARSAR</sequence>
<name>A0A5B8RW15_9BURK</name>
<dbReference type="Pfam" id="PF00115">
    <property type="entry name" value="COX1"/>
    <property type="match status" value="1"/>
</dbReference>
<feature type="transmembrane region" description="Helical" evidence="2">
    <location>
        <begin position="443"/>
        <end position="468"/>
    </location>
</feature>
<gene>
    <name evidence="3" type="ORF">FOZ74_09930</name>
</gene>
<keyword evidence="4" id="KW-1185">Reference proteome</keyword>
<evidence type="ECO:0000313" key="4">
    <source>
        <dbReference type="Proteomes" id="UP000321199"/>
    </source>
</evidence>
<dbReference type="GO" id="GO:0009060">
    <property type="term" value="P:aerobic respiration"/>
    <property type="evidence" value="ECO:0007669"/>
    <property type="project" value="InterPro"/>
</dbReference>
<feature type="transmembrane region" description="Helical" evidence="2">
    <location>
        <begin position="335"/>
        <end position="357"/>
    </location>
</feature>
<dbReference type="Proteomes" id="UP000321199">
    <property type="component" value="Chromosome"/>
</dbReference>
<keyword evidence="2" id="KW-0812">Transmembrane</keyword>
<accession>A0A5B8RW15</accession>
<dbReference type="Gene3D" id="1.20.210.10">
    <property type="entry name" value="Cytochrome c oxidase-like, subunit I domain"/>
    <property type="match status" value="1"/>
</dbReference>
<feature type="transmembrane region" description="Helical" evidence="2">
    <location>
        <begin position="303"/>
        <end position="323"/>
    </location>
</feature>
<feature type="transmembrane region" description="Helical" evidence="2">
    <location>
        <begin position="226"/>
        <end position="252"/>
    </location>
</feature>
<feature type="transmembrane region" description="Helical" evidence="2">
    <location>
        <begin position="153"/>
        <end position="170"/>
    </location>
</feature>
<dbReference type="InterPro" id="IPR036927">
    <property type="entry name" value="Cyt_c_oxase-like_su1_sf"/>
</dbReference>
<evidence type="ECO:0000256" key="1">
    <source>
        <dbReference type="SAM" id="MobiDB-lite"/>
    </source>
</evidence>
<dbReference type="RefSeq" id="WP_146912915.1">
    <property type="nucleotide sequence ID" value="NZ_CP042344.1"/>
</dbReference>
<proteinExistence type="predicted"/>
<dbReference type="OrthoDB" id="11275at2"/>
<protein>
    <submittedName>
        <fullName evidence="3">Cbb3-type cytochrome c oxidase subunit I</fullName>
    </submittedName>
</protein>
<dbReference type="InterPro" id="IPR000883">
    <property type="entry name" value="Cyt_C_Oxase_1"/>
</dbReference>